<dbReference type="AlphaFoldDB" id="L0HAY1"/>
<evidence type="ECO:0000313" key="5">
    <source>
        <dbReference type="EMBL" id="AGB01150.1"/>
    </source>
</evidence>
<organism evidence="5 6">
    <name type="scientific">Methanoregula formicica (strain DSM 22288 / NBRC 105244 / SMSP)</name>
    <dbReference type="NCBI Taxonomy" id="593750"/>
    <lineage>
        <taxon>Archaea</taxon>
        <taxon>Methanobacteriati</taxon>
        <taxon>Methanobacteriota</taxon>
        <taxon>Stenosarchaea group</taxon>
        <taxon>Methanomicrobia</taxon>
        <taxon>Methanomicrobiales</taxon>
        <taxon>Methanoregulaceae</taxon>
        <taxon>Methanoregula</taxon>
    </lineage>
</organism>
<evidence type="ECO:0000313" key="6">
    <source>
        <dbReference type="Proteomes" id="UP000010824"/>
    </source>
</evidence>
<gene>
    <name evidence="5" type="ordered locus">Metfor_0064</name>
</gene>
<dbReference type="InterPro" id="IPR006558">
    <property type="entry name" value="LamG-like"/>
</dbReference>
<dbReference type="SMART" id="SM00560">
    <property type="entry name" value="LamGL"/>
    <property type="match status" value="1"/>
</dbReference>
<dbReference type="InParanoid" id="L0HAY1"/>
<dbReference type="STRING" id="593750.Metfor_0064"/>
<keyword evidence="6" id="KW-1185">Reference proteome</keyword>
<evidence type="ECO:0000256" key="1">
    <source>
        <dbReference type="ARBA" id="ARBA00022729"/>
    </source>
</evidence>
<keyword evidence="2" id="KW-1015">Disulfide bond</keyword>
<sequence length="451" mass="49319" precursor="true">MDTACSVPGMRRYALFFLVLLLALCIPVTGAEPSPTPDPAIYLNFNEEGGMTALDASGHYNPGIIMGAERTRSGMCWGALLFNGTGEYVSIPYTERNHPRQNITVSTWFYVDSYNPQTLVSSYQNGGYWLGFGDGNDLWWTITTERSGAVSVPVLHEGIALRQWHHVTGTYDGTSAKIYLDGSLRNRANASGPLHYEYQNSVLLGADAGEGETPDTACPRFLKGGLDDVRIYDTALTYSEVMEDRFRCSAEPGKIPRVVENETFALPSCLSSSGSLVLAEGQSAKRTLLFSDIAENGTWSVSVPPGSVLVVKARDLYSSSYPDAWYVEIADGNQRVDRSIAFPGTNNAPVDGVIPSGNAMVTIRYYDGKYRFPASVEVTFECRAAPPHPVQVIPKNILANTGIVIYSASWATLIAVLVVVVWLHRRKVARKAAMEKEDPCNTPEETGKKED</sequence>
<evidence type="ECO:0000259" key="4">
    <source>
        <dbReference type="SMART" id="SM00560"/>
    </source>
</evidence>
<feature type="transmembrane region" description="Helical" evidence="3">
    <location>
        <begin position="403"/>
        <end position="424"/>
    </location>
</feature>
<reference evidence="5 6" key="2">
    <citation type="journal article" date="2014" name="Genome Announc.">
        <title>Complete Genome Sequence of Methanoregula formicica SMSPT, a Mesophilic Hydrogenotrophic Methanogen Isolated from a Methanogenic Upflow Anaerobic Sludge Blanket Reactor.</title>
        <authorList>
            <person name="Yamamoto K."/>
            <person name="Tamaki H."/>
            <person name="Cadillo-Quiroz H."/>
            <person name="Imachi H."/>
            <person name="Kyrpides N."/>
            <person name="Woyke T."/>
            <person name="Goodwin L."/>
            <person name="Zinder S.H."/>
            <person name="Kamagata Y."/>
            <person name="Liu W.T."/>
        </authorList>
    </citation>
    <scope>NUCLEOTIDE SEQUENCE [LARGE SCALE GENOMIC DNA]</scope>
    <source>
        <strain evidence="6">DSM 22288 / NBRC 105244 / SMSP</strain>
    </source>
</reference>
<evidence type="ECO:0000256" key="2">
    <source>
        <dbReference type="ARBA" id="ARBA00023157"/>
    </source>
</evidence>
<keyword evidence="3" id="KW-0812">Transmembrane</keyword>
<dbReference type="EMBL" id="CP003167">
    <property type="protein sequence ID" value="AGB01150.1"/>
    <property type="molecule type" value="Genomic_DNA"/>
</dbReference>
<feature type="domain" description="LamG-like jellyroll fold" evidence="4">
    <location>
        <begin position="101"/>
        <end position="239"/>
    </location>
</feature>
<dbReference type="Pfam" id="PF13385">
    <property type="entry name" value="Laminin_G_3"/>
    <property type="match status" value="1"/>
</dbReference>
<accession>L0HAY1</accession>
<keyword evidence="3" id="KW-1133">Transmembrane helix</keyword>
<evidence type="ECO:0000256" key="3">
    <source>
        <dbReference type="SAM" id="Phobius"/>
    </source>
</evidence>
<dbReference type="Gene3D" id="2.60.120.200">
    <property type="match status" value="1"/>
</dbReference>
<dbReference type="eggNOG" id="arCOG00374">
    <property type="taxonomic scope" value="Archaea"/>
</dbReference>
<dbReference type="PANTHER" id="PTHR47635:SF2">
    <property type="entry name" value="LAMG-LIKE JELLYROLL FOLD DOMAIN-CONTAINING PROTEIN"/>
    <property type="match status" value="1"/>
</dbReference>
<dbReference type="PANTHER" id="PTHR47635">
    <property type="entry name" value="CUB DOMAIN-CONTAINING PROTEIN"/>
    <property type="match status" value="1"/>
</dbReference>
<keyword evidence="3" id="KW-0472">Membrane</keyword>
<name>L0HAY1_METFS</name>
<dbReference type="Proteomes" id="UP000010824">
    <property type="component" value="Chromosome"/>
</dbReference>
<dbReference type="SUPFAM" id="SSF49899">
    <property type="entry name" value="Concanavalin A-like lectins/glucanases"/>
    <property type="match status" value="1"/>
</dbReference>
<keyword evidence="1" id="KW-0732">Signal</keyword>
<dbReference type="HOGENOM" id="CLU_637148_0_0_2"/>
<reference evidence="6" key="1">
    <citation type="submission" date="2011-12" db="EMBL/GenBank/DDBJ databases">
        <title>Complete sequence of Methanoregula formicicum SMSP.</title>
        <authorList>
            <person name="Lucas S."/>
            <person name="Han J."/>
            <person name="Lapidus A."/>
            <person name="Cheng J.-F."/>
            <person name="Goodwin L."/>
            <person name="Pitluck S."/>
            <person name="Peters L."/>
            <person name="Ovchinnikova G."/>
            <person name="Teshima H."/>
            <person name="Detter J.C."/>
            <person name="Han C."/>
            <person name="Tapia R."/>
            <person name="Land M."/>
            <person name="Hauser L."/>
            <person name="Kyrpides N."/>
            <person name="Ivanova N."/>
            <person name="Pagani I."/>
            <person name="Imachi H."/>
            <person name="Tamaki H."/>
            <person name="Sekiguchi Y."/>
            <person name="Kamagata Y."/>
            <person name="Cadillo-Quiroz H."/>
            <person name="Zinder S."/>
            <person name="Liu W.-T."/>
            <person name="Woyke T."/>
        </authorList>
    </citation>
    <scope>NUCLEOTIDE SEQUENCE [LARGE SCALE GENOMIC DNA]</scope>
    <source>
        <strain evidence="6">DSM 22288 / NBRC 105244 / SMSP</strain>
    </source>
</reference>
<dbReference type="InterPro" id="IPR013320">
    <property type="entry name" value="ConA-like_dom_sf"/>
</dbReference>
<dbReference type="eggNOG" id="arCOG07813">
    <property type="taxonomic scope" value="Archaea"/>
</dbReference>
<dbReference type="KEGG" id="mfo:Metfor_0064"/>
<protein>
    <submittedName>
        <fullName evidence="5">Laminin G domain-containing protein</fullName>
    </submittedName>
</protein>
<proteinExistence type="predicted"/>